<protein>
    <submittedName>
        <fullName evidence="5">N-acetyltransferase</fullName>
    </submittedName>
</protein>
<dbReference type="InterPro" id="IPR051531">
    <property type="entry name" value="N-acetyltransferase"/>
</dbReference>
<sequence length="184" mass="21288">MQNFPQITTPRLILNQPVESDRENLLLYLNETPEFAENTLTMPFPYTDESADFWFKLAKEGFENRDGFIFAIREKSTKKLIGGIGLHLTPQHKKAEVGYWLAKPFWNKGYVTEALAAVLKFGFEEVNLNKIYATYYAHNPASGKVMEKCGMKNEALLKDEYLKNGEFLDVNRFCILHSDFFDLQ</sequence>
<dbReference type="RefSeq" id="WP_124785234.1">
    <property type="nucleotide sequence ID" value="NZ_CP034171.1"/>
</dbReference>
<gene>
    <name evidence="5" type="ORF">EIH08_10585</name>
</gene>
<evidence type="ECO:0000256" key="2">
    <source>
        <dbReference type="ARBA" id="ARBA00023315"/>
    </source>
</evidence>
<evidence type="ECO:0000256" key="3">
    <source>
        <dbReference type="ARBA" id="ARBA00038502"/>
    </source>
</evidence>
<dbReference type="PANTHER" id="PTHR43792:SF8">
    <property type="entry name" value="[RIBOSOMAL PROTEIN US5]-ALANINE N-ACETYLTRANSFERASE"/>
    <property type="match status" value="1"/>
</dbReference>
<accession>A0A3G8WKF7</accession>
<dbReference type="GO" id="GO:0016747">
    <property type="term" value="F:acyltransferase activity, transferring groups other than amino-acyl groups"/>
    <property type="evidence" value="ECO:0007669"/>
    <property type="project" value="InterPro"/>
</dbReference>
<dbReference type="PANTHER" id="PTHR43792">
    <property type="entry name" value="GNAT FAMILY, PUTATIVE (AFU_ORTHOLOGUE AFUA_3G00765)-RELATED-RELATED"/>
    <property type="match status" value="1"/>
</dbReference>
<dbReference type="Gene3D" id="3.40.630.30">
    <property type="match status" value="1"/>
</dbReference>
<proteinExistence type="inferred from homology"/>
<name>A0A3G8WKF7_9FLAO</name>
<reference evidence="6" key="1">
    <citation type="submission" date="2018-11" db="EMBL/GenBank/DDBJ databases">
        <title>Proposal to divide the Flavobacteriaceae and reorganize its genera based on Amino Acid Identity values calculated from whole genome sequences.</title>
        <authorList>
            <person name="Nicholson A.C."/>
            <person name="Gulvik C.A."/>
            <person name="Whitney A.M."/>
            <person name="Humrighouse B.W."/>
            <person name="Bell M."/>
            <person name="Holmes B."/>
            <person name="Steigerwalt A.B."/>
            <person name="Villarma A."/>
            <person name="Sheth M."/>
            <person name="Batra D."/>
            <person name="Pryor J."/>
            <person name="Bernardet J.-F."/>
            <person name="Hugo C."/>
            <person name="Kampfer P."/>
            <person name="Newman J.D."/>
            <person name="McQuiston J.R."/>
        </authorList>
    </citation>
    <scope>NUCLEOTIDE SEQUENCE [LARGE SCALE GENOMIC DNA]</scope>
    <source>
        <strain evidence="6">H4753</strain>
    </source>
</reference>
<feature type="domain" description="N-acetyltransferase" evidence="4">
    <location>
        <begin position="30"/>
        <end position="174"/>
    </location>
</feature>
<dbReference type="Pfam" id="PF13302">
    <property type="entry name" value="Acetyltransf_3"/>
    <property type="match status" value="1"/>
</dbReference>
<dbReference type="Proteomes" id="UP000282297">
    <property type="component" value="Chromosome"/>
</dbReference>
<dbReference type="SUPFAM" id="SSF55729">
    <property type="entry name" value="Acyl-CoA N-acyltransferases (Nat)"/>
    <property type="match status" value="1"/>
</dbReference>
<dbReference type="EMBL" id="CP034171">
    <property type="protein sequence ID" value="AZI21079.1"/>
    <property type="molecule type" value="Genomic_DNA"/>
</dbReference>
<dbReference type="AlphaFoldDB" id="A0A3G8WKF7"/>
<evidence type="ECO:0000313" key="5">
    <source>
        <dbReference type="EMBL" id="AZI21079.1"/>
    </source>
</evidence>
<comment type="similarity">
    <text evidence="3">Belongs to the acetyltransferase family. RimJ subfamily.</text>
</comment>
<dbReference type="InterPro" id="IPR016181">
    <property type="entry name" value="Acyl_CoA_acyltransferase"/>
</dbReference>
<dbReference type="InterPro" id="IPR000182">
    <property type="entry name" value="GNAT_dom"/>
</dbReference>
<evidence type="ECO:0000259" key="4">
    <source>
        <dbReference type="PROSITE" id="PS51186"/>
    </source>
</evidence>
<evidence type="ECO:0000256" key="1">
    <source>
        <dbReference type="ARBA" id="ARBA00022679"/>
    </source>
</evidence>
<keyword evidence="2" id="KW-0012">Acyltransferase</keyword>
<dbReference type="PROSITE" id="PS51186">
    <property type="entry name" value="GNAT"/>
    <property type="match status" value="1"/>
</dbReference>
<evidence type="ECO:0000313" key="6">
    <source>
        <dbReference type="Proteomes" id="UP000282297"/>
    </source>
</evidence>
<organism evidence="5 6">
    <name type="scientific">Chryseobacterium taklimakanense</name>
    <dbReference type="NCBI Taxonomy" id="536441"/>
    <lineage>
        <taxon>Bacteria</taxon>
        <taxon>Pseudomonadati</taxon>
        <taxon>Bacteroidota</taxon>
        <taxon>Flavobacteriia</taxon>
        <taxon>Flavobacteriales</taxon>
        <taxon>Weeksellaceae</taxon>
        <taxon>Chryseobacterium group</taxon>
        <taxon>Chryseobacterium</taxon>
    </lineage>
</organism>
<keyword evidence="1 5" id="KW-0808">Transferase</keyword>